<evidence type="ECO:0000313" key="6">
    <source>
        <dbReference type="Ensembl" id="ENSMAMP00000049038.1"/>
    </source>
</evidence>
<comment type="subcellular location">
    <subcellularLocation>
        <location evidence="1">Membrane</location>
        <topology evidence="1">Multi-pass membrane protein</topology>
    </subcellularLocation>
</comment>
<organism evidence="6 7">
    <name type="scientific">Mastacembelus armatus</name>
    <name type="common">zig-zag eel</name>
    <dbReference type="NCBI Taxonomy" id="205130"/>
    <lineage>
        <taxon>Eukaryota</taxon>
        <taxon>Metazoa</taxon>
        <taxon>Chordata</taxon>
        <taxon>Craniata</taxon>
        <taxon>Vertebrata</taxon>
        <taxon>Euteleostomi</taxon>
        <taxon>Actinopterygii</taxon>
        <taxon>Neopterygii</taxon>
        <taxon>Teleostei</taxon>
        <taxon>Neoteleostei</taxon>
        <taxon>Acanthomorphata</taxon>
        <taxon>Anabantaria</taxon>
        <taxon>Synbranchiformes</taxon>
        <taxon>Mastacembelidae</taxon>
        <taxon>Mastacembelus</taxon>
    </lineage>
</organism>
<dbReference type="GO" id="GO:0015179">
    <property type="term" value="F:L-amino acid transmembrane transporter activity"/>
    <property type="evidence" value="ECO:0007669"/>
    <property type="project" value="TreeGrafter"/>
</dbReference>
<keyword evidence="2 5" id="KW-0812">Transmembrane</keyword>
<feature type="transmembrane region" description="Helical" evidence="5">
    <location>
        <begin position="62"/>
        <end position="84"/>
    </location>
</feature>
<evidence type="ECO:0000256" key="4">
    <source>
        <dbReference type="ARBA" id="ARBA00023136"/>
    </source>
</evidence>
<evidence type="ECO:0000313" key="7">
    <source>
        <dbReference type="Proteomes" id="UP000261640"/>
    </source>
</evidence>
<keyword evidence="4 5" id="KW-0472">Membrane</keyword>
<keyword evidence="7" id="KW-1185">Reference proteome</keyword>
<dbReference type="PANTHER" id="PTHR11785">
    <property type="entry name" value="AMINO ACID TRANSPORTER"/>
    <property type="match status" value="1"/>
</dbReference>
<dbReference type="Gene3D" id="1.20.1740.10">
    <property type="entry name" value="Amino acid/polyamine transporter I"/>
    <property type="match status" value="1"/>
</dbReference>
<feature type="transmembrane region" description="Helical" evidence="5">
    <location>
        <begin position="346"/>
        <end position="368"/>
    </location>
</feature>
<dbReference type="FunFam" id="1.20.1740.10:FF:000057">
    <property type="entry name" value="Cystine/glutamate transporter"/>
    <property type="match status" value="1"/>
</dbReference>
<dbReference type="PIRSF" id="PIRSF006060">
    <property type="entry name" value="AA_transporter"/>
    <property type="match status" value="1"/>
</dbReference>
<dbReference type="GeneTree" id="ENSGT00940000166093"/>
<evidence type="ECO:0000256" key="3">
    <source>
        <dbReference type="ARBA" id="ARBA00022989"/>
    </source>
</evidence>
<feature type="transmembrane region" description="Helical" evidence="5">
    <location>
        <begin position="182"/>
        <end position="201"/>
    </location>
</feature>
<feature type="transmembrane region" description="Helical" evidence="5">
    <location>
        <begin position="430"/>
        <end position="449"/>
    </location>
</feature>
<accession>A0A7N9ANM5</accession>
<dbReference type="PANTHER" id="PTHR11785:SF246">
    <property type="entry name" value="CYSTINE_GLUTAMATE TRANSPORTER"/>
    <property type="match status" value="1"/>
</dbReference>
<feature type="transmembrane region" description="Helical" evidence="5">
    <location>
        <begin position="30"/>
        <end position="50"/>
    </location>
</feature>
<protein>
    <submittedName>
        <fullName evidence="6">Si:ch73-352p4.8</fullName>
    </submittedName>
</protein>
<feature type="transmembrane region" description="Helical" evidence="5">
    <location>
        <begin position="288"/>
        <end position="311"/>
    </location>
</feature>
<evidence type="ECO:0000256" key="2">
    <source>
        <dbReference type="ARBA" id="ARBA00022692"/>
    </source>
</evidence>
<evidence type="ECO:0000256" key="1">
    <source>
        <dbReference type="ARBA" id="ARBA00004141"/>
    </source>
</evidence>
<dbReference type="AlphaFoldDB" id="A0A7N9ANM5"/>
<dbReference type="InterPro" id="IPR050598">
    <property type="entry name" value="AminoAcid_Transporter"/>
</dbReference>
<feature type="transmembrane region" description="Helical" evidence="5">
    <location>
        <begin position="149"/>
        <end position="170"/>
    </location>
</feature>
<name>A0A7N9ANM5_9TELE</name>
<sequence length="480" mass="53127">KEMAGTQMKKEKDDEKEKTQEEVVHLRRQIGLLPAVSFIIGTVVGSGIFIAPKGVLMNSGSVGLSLLVWTLSGLLSLFGALCYAELGTSFTKSGGHYTYLLETLGPLPAFLRLWAEFLFIRPAVASYVSLAFGQYVVEPFFAPCAAPTVLIKLVSILGVTFVVAVNCWSVTMASRIQVTLTFIKMFALVLIIIPGVIALTKGKTENFQNGFEVDLLTLDKLPLAFYNGLYAYGGWFYLNFITEEVINPNRNFPLAIILSMVTVTFFYVLVNVAYYTMMTPAELLLSDAVAVVSGLASVIPILVALSCLGALNGGFFGSPRMLLVGAREGHWPPIFSMIHIRRHTPLPAVLLLYPLVVLMLITGEIYQLINFASFARWFFIAMATLGMLIHRFRFPLHPRPFKVPLVITVTFTVVCFFIVGLSLYSDPWNTGRSCALTLTGVPVYYLTVYRFRLPHRWKHIFSKSSQPLPTCLSISSSPAK</sequence>
<reference evidence="6" key="1">
    <citation type="submission" date="2025-08" db="UniProtKB">
        <authorList>
            <consortium name="Ensembl"/>
        </authorList>
    </citation>
    <scope>IDENTIFICATION</scope>
</reference>
<dbReference type="InterPro" id="IPR002293">
    <property type="entry name" value="AA/rel_permease1"/>
</dbReference>
<keyword evidence="3 5" id="KW-1133">Transmembrane helix</keyword>
<dbReference type="Ensembl" id="ENSMAMT00000042994.1">
    <property type="protein sequence ID" value="ENSMAMP00000049038.1"/>
    <property type="gene ID" value="ENSMAMG00000014909.2"/>
</dbReference>
<dbReference type="GO" id="GO:0016020">
    <property type="term" value="C:membrane"/>
    <property type="evidence" value="ECO:0007669"/>
    <property type="project" value="UniProtKB-SubCell"/>
</dbReference>
<reference evidence="6" key="2">
    <citation type="submission" date="2025-09" db="UniProtKB">
        <authorList>
            <consortium name="Ensembl"/>
        </authorList>
    </citation>
    <scope>IDENTIFICATION</scope>
</reference>
<dbReference type="Pfam" id="PF13520">
    <property type="entry name" value="AA_permease_2"/>
    <property type="match status" value="1"/>
</dbReference>
<feature type="transmembrane region" description="Helical" evidence="5">
    <location>
        <begin position="252"/>
        <end position="276"/>
    </location>
</feature>
<evidence type="ECO:0000256" key="5">
    <source>
        <dbReference type="SAM" id="Phobius"/>
    </source>
</evidence>
<feature type="transmembrane region" description="Helical" evidence="5">
    <location>
        <begin position="374"/>
        <end position="392"/>
    </location>
</feature>
<proteinExistence type="predicted"/>
<feature type="transmembrane region" description="Helical" evidence="5">
    <location>
        <begin position="118"/>
        <end position="137"/>
    </location>
</feature>
<dbReference type="Proteomes" id="UP000261640">
    <property type="component" value="Unplaced"/>
</dbReference>
<feature type="transmembrane region" description="Helical" evidence="5">
    <location>
        <begin position="404"/>
        <end position="424"/>
    </location>
</feature>
<feature type="transmembrane region" description="Helical" evidence="5">
    <location>
        <begin position="221"/>
        <end position="240"/>
    </location>
</feature>